<evidence type="ECO:0000313" key="3">
    <source>
        <dbReference type="Proteomes" id="UP000649617"/>
    </source>
</evidence>
<evidence type="ECO:0000313" key="2">
    <source>
        <dbReference type="EMBL" id="CAE7491197.1"/>
    </source>
</evidence>
<organism evidence="2 3">
    <name type="scientific">Symbiodinium pilosum</name>
    <name type="common">Dinoflagellate</name>
    <dbReference type="NCBI Taxonomy" id="2952"/>
    <lineage>
        <taxon>Eukaryota</taxon>
        <taxon>Sar</taxon>
        <taxon>Alveolata</taxon>
        <taxon>Dinophyceae</taxon>
        <taxon>Suessiales</taxon>
        <taxon>Symbiodiniaceae</taxon>
        <taxon>Symbiodinium</taxon>
    </lineage>
</organism>
<protein>
    <submittedName>
        <fullName evidence="2">CPK34 protein</fullName>
    </submittedName>
</protein>
<sequence length="816" mass="91449">FADLLYGEVYKTDDDVDNIAEDEVYNIWPLVEESDASEIKQFVDTGSFRKMRINSLTEEIVLIDSVWIRKWKRMPGGDRRVKSRLCARGCFDSQKELLSTRSTTATRLSQRMLLSAAANSSWDVESWDVSGAFLKGLSFDKVREILQSKGVSTPIRRVAVMAPANAWRHLGNFSEAFRIDLEKTHEYVLFCLKPVYGLNDAPLAWQLCLHGHFEEQGGRASLLDENLFYWKEEKVNKLKAIVTTHVDDCGAGAKNEWLTLQHKLLVEKIPDGFRMTQDDFCKKLKPASISNDRKDNDDLTPSEVTMFRSILGALLWLTATRLDLVADVCLLQTQVTLAKVTHLRQANNTVKRAQSVEPNLGLIFRKLRGPLRVMCIHDSSAAGNVRHYAQEGILVVLAEDKLQHFTEYGHVLSNDEARLLGGTVHVLWAHGAKAKRVSYSTSHAETLAAISGLEAASLVTVRLAELLYVPKPSIHSLLAVQERGVRQLPIDDLGDCRDLYELVCGDRGITQDKGQRLYVLALREARLSQRLRWIGLVPTASMTADALTKSMLAPPMMQLLSSGTVSFFNEEKHHIVLRSLPFMKQVEEHHLDLSDKELIREVGTLATSLWCASRTSASRTTCFFFWATLSATSSTAAATARPTSSPTTTTTSSSTMASEDDDHRSLLTFVALVLSTEWLLWGFARYWWQRLCPRRASVAAMEVAPSSGDSSPTDVDTSNLFSDDPVNERPDAADAFCQADLPAPEPDPRISNWAIEHINVLENKVRSLTENERALYDEIQVLRAMHDSHIEAIGRLNRDLMRYQGTDPNGLDLFTT</sequence>
<reference evidence="2" key="1">
    <citation type="submission" date="2021-02" db="EMBL/GenBank/DDBJ databases">
        <authorList>
            <person name="Dougan E. K."/>
            <person name="Rhodes N."/>
            <person name="Thang M."/>
            <person name="Chan C."/>
        </authorList>
    </citation>
    <scope>NUCLEOTIDE SEQUENCE</scope>
</reference>
<accession>A0A812SQ69</accession>
<feature type="non-terminal residue" evidence="2">
    <location>
        <position position="816"/>
    </location>
</feature>
<keyword evidence="3" id="KW-1185">Reference proteome</keyword>
<dbReference type="OrthoDB" id="418237at2759"/>
<name>A0A812SQ69_SYMPI</name>
<comment type="caution">
    <text evidence="2">The sequence shown here is derived from an EMBL/GenBank/DDBJ whole genome shotgun (WGS) entry which is preliminary data.</text>
</comment>
<dbReference type="EMBL" id="CAJNIZ010026348">
    <property type="protein sequence ID" value="CAE7491197.1"/>
    <property type="molecule type" value="Genomic_DNA"/>
</dbReference>
<proteinExistence type="predicted"/>
<feature type="non-terminal residue" evidence="2">
    <location>
        <position position="1"/>
    </location>
</feature>
<dbReference type="Proteomes" id="UP000649617">
    <property type="component" value="Unassembled WGS sequence"/>
</dbReference>
<evidence type="ECO:0000256" key="1">
    <source>
        <dbReference type="SAM" id="MobiDB-lite"/>
    </source>
</evidence>
<feature type="compositionally biased region" description="Low complexity" evidence="1">
    <location>
        <begin position="637"/>
        <end position="657"/>
    </location>
</feature>
<gene>
    <name evidence="2" type="primary">CPK34</name>
    <name evidence="2" type="ORF">SPIL2461_LOCUS12661</name>
</gene>
<dbReference type="AlphaFoldDB" id="A0A812SQ69"/>
<feature type="region of interest" description="Disordered" evidence="1">
    <location>
        <begin position="637"/>
        <end position="658"/>
    </location>
</feature>